<dbReference type="GO" id="GO:0030267">
    <property type="term" value="F:glyoxylate reductase (NADPH) activity"/>
    <property type="evidence" value="ECO:0000318"/>
    <property type="project" value="GO_Central"/>
</dbReference>
<accession>A0A2G2Y1W6</accession>
<dbReference type="PANTHER" id="PTHR10996">
    <property type="entry name" value="2-HYDROXYACID DEHYDROGENASE-RELATED"/>
    <property type="match status" value="1"/>
</dbReference>
<dbReference type="Pfam" id="PF00076">
    <property type="entry name" value="RRM_1"/>
    <property type="match status" value="1"/>
</dbReference>
<dbReference type="EMBL" id="AYRZ02000025">
    <property type="protein sequence ID" value="PHT63747.1"/>
    <property type="molecule type" value="Genomic_DNA"/>
</dbReference>
<gene>
    <name evidence="6" type="ORF">T459_32433</name>
</gene>
<name>A0A2G2Y1W6_CAPAN</name>
<dbReference type="SMART" id="SM00360">
    <property type="entry name" value="RRM"/>
    <property type="match status" value="1"/>
</dbReference>
<dbReference type="Gene3D" id="3.30.70.330">
    <property type="match status" value="1"/>
</dbReference>
<dbReference type="GO" id="GO:0005829">
    <property type="term" value="C:cytosol"/>
    <property type="evidence" value="ECO:0000318"/>
    <property type="project" value="GO_Central"/>
</dbReference>
<dbReference type="GO" id="GO:0003723">
    <property type="term" value="F:RNA binding"/>
    <property type="evidence" value="ECO:0007669"/>
    <property type="project" value="UniProtKB-UniRule"/>
</dbReference>
<dbReference type="Proteomes" id="UP000222542">
    <property type="component" value="Unassembled WGS sequence"/>
</dbReference>
<keyword evidence="3" id="KW-0694">RNA-binding</keyword>
<dbReference type="InterPro" id="IPR012677">
    <property type="entry name" value="Nucleotide-bd_a/b_plait_sf"/>
</dbReference>
<dbReference type="InterPro" id="IPR035979">
    <property type="entry name" value="RBD_domain_sf"/>
</dbReference>
<evidence type="ECO:0000313" key="7">
    <source>
        <dbReference type="Proteomes" id="UP000222542"/>
    </source>
</evidence>
<dbReference type="InterPro" id="IPR036291">
    <property type="entry name" value="NAD(P)-bd_dom_sf"/>
</dbReference>
<proteinExistence type="inferred from homology"/>
<comment type="similarity">
    <text evidence="1">Belongs to the D-isomer specific 2-hydroxyacid dehydrogenase family.</text>
</comment>
<dbReference type="PROSITE" id="PS50102">
    <property type="entry name" value="RRM"/>
    <property type="match status" value="1"/>
</dbReference>
<dbReference type="GO" id="GO:0051287">
    <property type="term" value="F:NAD binding"/>
    <property type="evidence" value="ECO:0007669"/>
    <property type="project" value="InterPro"/>
</dbReference>
<protein>
    <submittedName>
        <fullName evidence="6">Glycerate dehydrogenase</fullName>
    </submittedName>
</protein>
<evidence type="ECO:0000313" key="6">
    <source>
        <dbReference type="EMBL" id="PHT63747.1"/>
    </source>
</evidence>
<feature type="region of interest" description="Disordered" evidence="4">
    <location>
        <begin position="1"/>
        <end position="23"/>
    </location>
</feature>
<organism evidence="6 7">
    <name type="scientific">Capsicum annuum</name>
    <name type="common">Capsicum pepper</name>
    <dbReference type="NCBI Taxonomy" id="4072"/>
    <lineage>
        <taxon>Eukaryota</taxon>
        <taxon>Viridiplantae</taxon>
        <taxon>Streptophyta</taxon>
        <taxon>Embryophyta</taxon>
        <taxon>Tracheophyta</taxon>
        <taxon>Spermatophyta</taxon>
        <taxon>Magnoliopsida</taxon>
        <taxon>eudicotyledons</taxon>
        <taxon>Gunneridae</taxon>
        <taxon>Pentapetalae</taxon>
        <taxon>asterids</taxon>
        <taxon>lamiids</taxon>
        <taxon>Solanales</taxon>
        <taxon>Solanaceae</taxon>
        <taxon>Solanoideae</taxon>
        <taxon>Capsiceae</taxon>
        <taxon>Capsicum</taxon>
    </lineage>
</organism>
<dbReference type="InterPro" id="IPR000504">
    <property type="entry name" value="RRM_dom"/>
</dbReference>
<evidence type="ECO:0000259" key="5">
    <source>
        <dbReference type="PROSITE" id="PS50102"/>
    </source>
</evidence>
<reference evidence="6 7" key="2">
    <citation type="journal article" date="2017" name="Genome Biol.">
        <title>New reference genome sequences of hot pepper reveal the massive evolution of plant disease-resistance genes by retroduplication.</title>
        <authorList>
            <person name="Kim S."/>
            <person name="Park J."/>
            <person name="Yeom S.I."/>
            <person name="Kim Y.M."/>
            <person name="Seo E."/>
            <person name="Kim K.T."/>
            <person name="Kim M.S."/>
            <person name="Lee J.M."/>
            <person name="Cheong K."/>
            <person name="Shin H.S."/>
            <person name="Kim S.B."/>
            <person name="Han K."/>
            <person name="Lee J."/>
            <person name="Park M."/>
            <person name="Lee H.A."/>
            <person name="Lee H.Y."/>
            <person name="Lee Y."/>
            <person name="Oh S."/>
            <person name="Lee J.H."/>
            <person name="Choi E."/>
            <person name="Choi E."/>
            <person name="Lee S.E."/>
            <person name="Jeon J."/>
            <person name="Kim H."/>
            <person name="Choi G."/>
            <person name="Song H."/>
            <person name="Lee J."/>
            <person name="Lee S.C."/>
            <person name="Kwon J.K."/>
            <person name="Lee H.Y."/>
            <person name="Koo N."/>
            <person name="Hong Y."/>
            <person name="Kim R.W."/>
            <person name="Kang W.H."/>
            <person name="Huh J.H."/>
            <person name="Kang B.C."/>
            <person name="Yang T.J."/>
            <person name="Lee Y.H."/>
            <person name="Bennetzen J.L."/>
            <person name="Choi D."/>
        </authorList>
    </citation>
    <scope>NUCLEOTIDE SEQUENCE [LARGE SCALE GENOMIC DNA]</scope>
    <source>
        <strain evidence="7">cv. CM334</strain>
    </source>
</reference>
<dbReference type="Pfam" id="PF02826">
    <property type="entry name" value="2-Hacid_dh_C"/>
    <property type="match status" value="1"/>
</dbReference>
<dbReference type="STRING" id="4072.A0A2G2Y1W6"/>
<evidence type="ECO:0000256" key="3">
    <source>
        <dbReference type="PROSITE-ProRule" id="PRU00176"/>
    </source>
</evidence>
<evidence type="ECO:0000256" key="2">
    <source>
        <dbReference type="ARBA" id="ARBA00023002"/>
    </source>
</evidence>
<dbReference type="PANTHER" id="PTHR10996:SF257">
    <property type="entry name" value="GLYOXYLATE REDUCTASE 1"/>
    <property type="match status" value="1"/>
</dbReference>
<dbReference type="InterPro" id="IPR006140">
    <property type="entry name" value="D-isomer_DH_NAD-bd"/>
</dbReference>
<comment type="caution">
    <text evidence="6">The sequence shown here is derived from an EMBL/GenBank/DDBJ whole genome shotgun (WGS) entry which is preliminary data.</text>
</comment>
<dbReference type="Gene3D" id="3.40.50.720">
    <property type="entry name" value="NAD(P)-binding Rossmann-like Domain"/>
    <property type="match status" value="2"/>
</dbReference>
<dbReference type="AlphaFoldDB" id="A0A2G2Y1W6"/>
<feature type="domain" description="RRM" evidence="5">
    <location>
        <begin position="27"/>
        <end position="95"/>
    </location>
</feature>
<evidence type="ECO:0000256" key="4">
    <source>
        <dbReference type="SAM" id="MobiDB-lite"/>
    </source>
</evidence>
<reference evidence="6 7" key="1">
    <citation type="journal article" date="2014" name="Nat. Genet.">
        <title>Genome sequence of the hot pepper provides insights into the evolution of pungency in Capsicum species.</title>
        <authorList>
            <person name="Kim S."/>
            <person name="Park M."/>
            <person name="Yeom S.I."/>
            <person name="Kim Y.M."/>
            <person name="Lee J.M."/>
            <person name="Lee H.A."/>
            <person name="Seo E."/>
            <person name="Choi J."/>
            <person name="Cheong K."/>
            <person name="Kim K.T."/>
            <person name="Jung K."/>
            <person name="Lee G.W."/>
            <person name="Oh S.K."/>
            <person name="Bae C."/>
            <person name="Kim S.B."/>
            <person name="Lee H.Y."/>
            <person name="Kim S.Y."/>
            <person name="Kim M.S."/>
            <person name="Kang B.C."/>
            <person name="Jo Y.D."/>
            <person name="Yang H.B."/>
            <person name="Jeong H.J."/>
            <person name="Kang W.H."/>
            <person name="Kwon J.K."/>
            <person name="Shin C."/>
            <person name="Lim J.Y."/>
            <person name="Park J.H."/>
            <person name="Huh J.H."/>
            <person name="Kim J.S."/>
            <person name="Kim B.D."/>
            <person name="Cohen O."/>
            <person name="Paran I."/>
            <person name="Suh M.C."/>
            <person name="Lee S.B."/>
            <person name="Kim Y.K."/>
            <person name="Shin Y."/>
            <person name="Noh S.J."/>
            <person name="Park J."/>
            <person name="Seo Y.S."/>
            <person name="Kwon S.Y."/>
            <person name="Kim H.A."/>
            <person name="Park J.M."/>
            <person name="Kim H.J."/>
            <person name="Choi S.B."/>
            <person name="Bosland P.W."/>
            <person name="Reeves G."/>
            <person name="Jo S.H."/>
            <person name="Lee B.W."/>
            <person name="Cho H.T."/>
            <person name="Choi H.S."/>
            <person name="Lee M.S."/>
            <person name="Yu Y."/>
            <person name="Do Choi Y."/>
            <person name="Park B.S."/>
            <person name="van Deynze A."/>
            <person name="Ashrafi H."/>
            <person name="Hill T."/>
            <person name="Kim W.T."/>
            <person name="Pai H.S."/>
            <person name="Ahn H.K."/>
            <person name="Yeam I."/>
            <person name="Giovannoni J.J."/>
            <person name="Rose J.K."/>
            <person name="Sorensen I."/>
            <person name="Lee S.J."/>
            <person name="Kim R.W."/>
            <person name="Choi I.Y."/>
            <person name="Choi B.S."/>
            <person name="Lim J.S."/>
            <person name="Lee Y.H."/>
            <person name="Choi D."/>
        </authorList>
    </citation>
    <scope>NUCLEOTIDE SEQUENCE [LARGE SCALE GENOMIC DNA]</scope>
    <source>
        <strain evidence="7">cv. CM334</strain>
    </source>
</reference>
<dbReference type="SUPFAM" id="SSF54928">
    <property type="entry name" value="RNA-binding domain, RBD"/>
    <property type="match status" value="1"/>
</dbReference>
<keyword evidence="7" id="KW-1185">Reference proteome</keyword>
<keyword evidence="2" id="KW-0560">Oxidoreductase</keyword>
<sequence>MKGRVMKPKAETKRKRKKEYQEPHEDTKLFVGNLPYDVDSEGLIQLFQQAGVVEIVEIDRSRGFGFVTMSNVEEAEKVVVLYNRYRSISLDEIRHKNKCYSDLATRVSKGSVAGRCHKSNLLGPNVLINMRVLTKTTSELAASLSLAAARRIVEPDEFMRASKYEGWLPHLFVGNLLKGQTVGVIGAGHIGSAYARMMFLKVNGEQPVTWKRASSMEEVLREADVTILHPVLDKTTYHFVNKERLAMMKKEAILVNCSRGPVIDEVALVEHLRENPMFRVGLDVFEKPGLANMKNVVVVPHTTTASKEKIKGYPIWSNPNIVEAFLDENSPPPAACPSIANSKALGLLVSKL</sequence>
<dbReference type="GO" id="GO:0008465">
    <property type="term" value="F:hydroxypyruvate reductase (NADH) activity"/>
    <property type="evidence" value="ECO:0000318"/>
    <property type="project" value="GO_Central"/>
</dbReference>
<dbReference type="SUPFAM" id="SSF51735">
    <property type="entry name" value="NAD(P)-binding Rossmann-fold domains"/>
    <property type="match status" value="1"/>
</dbReference>
<evidence type="ECO:0000256" key="1">
    <source>
        <dbReference type="ARBA" id="ARBA00005854"/>
    </source>
</evidence>
<dbReference type="InterPro" id="IPR050223">
    <property type="entry name" value="D-isomer_2-hydroxyacid_DH"/>
</dbReference>
<dbReference type="Gramene" id="PHT63747">
    <property type="protein sequence ID" value="PHT63747"/>
    <property type="gene ID" value="T459_32433"/>
</dbReference>
<feature type="compositionally biased region" description="Basic residues" evidence="4">
    <location>
        <begin position="1"/>
        <end position="18"/>
    </location>
</feature>